<dbReference type="Pfam" id="PF12642">
    <property type="entry name" value="TpcC"/>
    <property type="match status" value="1"/>
</dbReference>
<proteinExistence type="predicted"/>
<organism evidence="2 3">
    <name type="scientific">Carnobacterium maltaromaticum</name>
    <name type="common">Carnobacterium piscicola</name>
    <dbReference type="NCBI Taxonomy" id="2751"/>
    <lineage>
        <taxon>Bacteria</taxon>
        <taxon>Bacillati</taxon>
        <taxon>Bacillota</taxon>
        <taxon>Bacilli</taxon>
        <taxon>Lactobacillales</taxon>
        <taxon>Carnobacteriaceae</taxon>
        <taxon>Carnobacterium</taxon>
    </lineage>
</organism>
<name>A0AAW9K9D6_CARML</name>
<evidence type="ECO:0000313" key="2">
    <source>
        <dbReference type="EMBL" id="MDZ5759801.1"/>
    </source>
</evidence>
<dbReference type="RefSeq" id="WP_322809432.1">
    <property type="nucleotide sequence ID" value="NZ_JAVBVO010000004.1"/>
</dbReference>
<keyword evidence="1" id="KW-1133">Transmembrane helix</keyword>
<dbReference type="AlphaFoldDB" id="A0AAW9K9D6"/>
<keyword evidence="1" id="KW-0472">Membrane</keyword>
<comment type="caution">
    <text evidence="2">The sequence shown here is derived from an EMBL/GenBank/DDBJ whole genome shotgun (WGS) entry which is preliminary data.</text>
</comment>
<gene>
    <name evidence="2" type="ORF">RAK27_14155</name>
</gene>
<dbReference type="InterPro" id="IPR035628">
    <property type="entry name" value="TcpC_C"/>
</dbReference>
<dbReference type="CDD" id="cd16386">
    <property type="entry name" value="TcpC_N"/>
    <property type="match status" value="1"/>
</dbReference>
<dbReference type="EMBL" id="JAVBVO010000004">
    <property type="protein sequence ID" value="MDZ5759801.1"/>
    <property type="molecule type" value="Genomic_DNA"/>
</dbReference>
<keyword evidence="1" id="KW-0812">Transmembrane</keyword>
<evidence type="ECO:0000256" key="1">
    <source>
        <dbReference type="SAM" id="Phobius"/>
    </source>
</evidence>
<feature type="transmembrane region" description="Helical" evidence="1">
    <location>
        <begin position="20"/>
        <end position="37"/>
    </location>
</feature>
<dbReference type="Proteomes" id="UP001290462">
    <property type="component" value="Unassembled WGS sequence"/>
</dbReference>
<dbReference type="CDD" id="cd16428">
    <property type="entry name" value="TcpC_C"/>
    <property type="match status" value="1"/>
</dbReference>
<protein>
    <submittedName>
        <fullName evidence="2">Conjugal transfer protein</fullName>
    </submittedName>
</protein>
<accession>A0AAW9K9D6</accession>
<evidence type="ECO:0000313" key="3">
    <source>
        <dbReference type="Proteomes" id="UP001290462"/>
    </source>
</evidence>
<sequence>MKKDKVKVKHVTPKKNRKLILISMWVLVGGSVLFGVFNNMRSERQIVTEKTEVVREMDSNYLGMNSFVTNFAKVYYSWDTTNESKEKRKESLKSFMSEDLLNLNGDNLREVKEKSSVSNVQIYSVTPIEGEKNQYTVFYTVEQVVNSVTAVNAYTVDLYNDGVSFVITKNPTFVATPKTSSFVKKHDKTSDVIEDSKALQSFLETFFKIYPTATQKELVYYTTDKSVKAINKKYTLVSVNNVVVKKVKDSYHVHFYVTYTDEFSKMQVINEYNAVIVKKDGNFVIEELK</sequence>
<dbReference type="InterPro" id="IPR024735">
    <property type="entry name" value="TcpC"/>
</dbReference>
<dbReference type="Gene3D" id="3.10.450.540">
    <property type="match status" value="1"/>
</dbReference>
<reference evidence="2" key="1">
    <citation type="submission" date="2023-08" db="EMBL/GenBank/DDBJ databases">
        <title>Genomic characterization of piscicolin 126 produced by Carnobacterium maltaromaticum CM22 strain isolated from salmon (Salmo salar).</title>
        <authorList>
            <person name="Gonzalez-Gragera E."/>
            <person name="Garcia-Lopez J.D."/>
            <person name="Teso-Perez C."/>
            <person name="Gimenez-Hernandez I."/>
            <person name="Peralta-Sanchez J.M."/>
            <person name="Valdivia E."/>
            <person name="Montalban-Lopez M."/>
            <person name="Martin-Platero A.M."/>
            <person name="Banos A."/>
            <person name="Martinez-Bueno M."/>
        </authorList>
    </citation>
    <scope>NUCLEOTIDE SEQUENCE</scope>
    <source>
        <strain evidence="2">CM22</strain>
    </source>
</reference>